<dbReference type="Proteomes" id="UP001148018">
    <property type="component" value="Unassembled WGS sequence"/>
</dbReference>
<feature type="region of interest" description="Disordered" evidence="1">
    <location>
        <begin position="79"/>
        <end position="157"/>
    </location>
</feature>
<accession>A0A9Q0ICC9</accession>
<keyword evidence="3" id="KW-1185">Reference proteome</keyword>
<reference evidence="2" key="1">
    <citation type="submission" date="2022-07" db="EMBL/GenBank/DDBJ databases">
        <title>Chromosome-level genome of Muraenolepis orangiensis.</title>
        <authorList>
            <person name="Kim J."/>
        </authorList>
    </citation>
    <scope>NUCLEOTIDE SEQUENCE</scope>
    <source>
        <strain evidence="2">KU_S4_2022</strain>
        <tissue evidence="2">Muscle</tissue>
    </source>
</reference>
<name>A0A9Q0ICC9_9TELE</name>
<proteinExistence type="predicted"/>
<comment type="caution">
    <text evidence="2">The sequence shown here is derived from an EMBL/GenBank/DDBJ whole genome shotgun (WGS) entry which is preliminary data.</text>
</comment>
<dbReference type="EMBL" id="JANIIK010000112">
    <property type="protein sequence ID" value="KAJ3593185.1"/>
    <property type="molecule type" value="Genomic_DNA"/>
</dbReference>
<evidence type="ECO:0000313" key="3">
    <source>
        <dbReference type="Proteomes" id="UP001148018"/>
    </source>
</evidence>
<dbReference type="OrthoDB" id="9938362at2759"/>
<feature type="compositionally biased region" description="Pro residues" evidence="1">
    <location>
        <begin position="23"/>
        <end position="33"/>
    </location>
</feature>
<sequence length="168" mass="18273">MLQRTKYSRLRNDSLGSPDDRPPVPQGNPPPPHGETSTLRGFIPRMAGISLLGGLGALTHKSGHRNGDRHVDERPVLEAGADWTPGRAPQSPLQLQRGASYRRMTPTPAEEGGRTGSENTVVCHHHHHHHHVEIQPPNRGPWGGGGSVPTPLDVPRSDKKAFDLFSLC</sequence>
<feature type="region of interest" description="Disordered" evidence="1">
    <location>
        <begin position="1"/>
        <end position="40"/>
    </location>
</feature>
<gene>
    <name evidence="2" type="ORF">NHX12_005521</name>
</gene>
<protein>
    <submittedName>
        <fullName evidence="2">Uncharacterized protein</fullName>
    </submittedName>
</protein>
<evidence type="ECO:0000256" key="1">
    <source>
        <dbReference type="SAM" id="MobiDB-lite"/>
    </source>
</evidence>
<organism evidence="2 3">
    <name type="scientific">Muraenolepis orangiensis</name>
    <name type="common">Patagonian moray cod</name>
    <dbReference type="NCBI Taxonomy" id="630683"/>
    <lineage>
        <taxon>Eukaryota</taxon>
        <taxon>Metazoa</taxon>
        <taxon>Chordata</taxon>
        <taxon>Craniata</taxon>
        <taxon>Vertebrata</taxon>
        <taxon>Euteleostomi</taxon>
        <taxon>Actinopterygii</taxon>
        <taxon>Neopterygii</taxon>
        <taxon>Teleostei</taxon>
        <taxon>Neoteleostei</taxon>
        <taxon>Acanthomorphata</taxon>
        <taxon>Zeiogadaria</taxon>
        <taxon>Gadariae</taxon>
        <taxon>Gadiformes</taxon>
        <taxon>Muraenolepidoidei</taxon>
        <taxon>Muraenolepididae</taxon>
        <taxon>Muraenolepis</taxon>
    </lineage>
</organism>
<evidence type="ECO:0000313" key="2">
    <source>
        <dbReference type="EMBL" id="KAJ3593185.1"/>
    </source>
</evidence>
<dbReference type="AlphaFoldDB" id="A0A9Q0ICC9"/>